<organism evidence="2 3">
    <name type="scientific">Chitinophaga rupis</name>
    <dbReference type="NCBI Taxonomy" id="573321"/>
    <lineage>
        <taxon>Bacteria</taxon>
        <taxon>Pseudomonadati</taxon>
        <taxon>Bacteroidota</taxon>
        <taxon>Chitinophagia</taxon>
        <taxon>Chitinophagales</taxon>
        <taxon>Chitinophagaceae</taxon>
        <taxon>Chitinophaga</taxon>
    </lineage>
</organism>
<accession>A0A1H8G259</accession>
<dbReference type="Proteomes" id="UP000198984">
    <property type="component" value="Unassembled WGS sequence"/>
</dbReference>
<evidence type="ECO:0000313" key="3">
    <source>
        <dbReference type="Proteomes" id="UP000198984"/>
    </source>
</evidence>
<protein>
    <submittedName>
        <fullName evidence="2">Uncharacterized protein</fullName>
    </submittedName>
</protein>
<keyword evidence="3" id="KW-1185">Reference proteome</keyword>
<dbReference type="RefSeq" id="WP_089919535.1">
    <property type="nucleotide sequence ID" value="NZ_FOBB01000010.1"/>
</dbReference>
<dbReference type="OrthoDB" id="292792at2"/>
<feature type="region of interest" description="Disordered" evidence="1">
    <location>
        <begin position="1"/>
        <end position="24"/>
    </location>
</feature>
<dbReference type="AlphaFoldDB" id="A0A1H8G259"/>
<evidence type="ECO:0000256" key="1">
    <source>
        <dbReference type="SAM" id="MobiDB-lite"/>
    </source>
</evidence>
<reference evidence="2 3" key="1">
    <citation type="submission" date="2016-10" db="EMBL/GenBank/DDBJ databases">
        <authorList>
            <person name="de Groot N.N."/>
        </authorList>
    </citation>
    <scope>NUCLEOTIDE SEQUENCE [LARGE SCALE GENOMIC DNA]</scope>
    <source>
        <strain evidence="2 3">DSM 21039</strain>
    </source>
</reference>
<proteinExistence type="predicted"/>
<dbReference type="EMBL" id="FOBB01000010">
    <property type="protein sequence ID" value="SEN37854.1"/>
    <property type="molecule type" value="Genomic_DNA"/>
</dbReference>
<sequence length="613" mass="66965">MQYNDKEAAHTGSRAAAEQRSNGRQLPAVAWPYIKQAPTSTAPLQRQPVIQRVNEEKLSVFPEHGADPRDVQKVSDALVTIRAAFKDKKALFETGTLATMPNTSGLTGPPAKAEKDARVKTVMTDYPALLKSFDPIAELRKIPPFSNGELVLGEKDEHGDRVVKNGSNQVVATLMSDQGSYLPDLVGPDHPEDLRTKYSRFDKPEKEYVEDNVGVPTRRYAYVEKSFYQFMEFLSIGSMTGRWQMLSQAAGIPKNLMDPSDGQDVIEQIRGKKGDPLSVQELAVLHNWKGSGLHQRGLSLSASPREKAVYSNDGESFSSADGVRLKIDLAKVPKQVMLINHYTPLNNPAHLAGIDDNVSGKAFKTVPPPNTAKYNYEGSVVKNRELFLEYLNPDWIVEVKVHGNPASLKPEQFGGDASAMHAQAGVLMGHGDYKSGFTKGVQDHLAGNENQKPVDATSSEGKGWASGQHYSKWFDKGVAYKNREAHWNAGVQYGLENFGTLFTAGKNLAQITININALPAHANYKLGAIAFIERVIKLSFGGVAADKDLKVPGKQKALQAAASVEMPLGYAGLAKEESDAKVLAFDIQRLGWVHGYSGSARKTAVGADFYQKT</sequence>
<evidence type="ECO:0000313" key="2">
    <source>
        <dbReference type="EMBL" id="SEN37854.1"/>
    </source>
</evidence>
<gene>
    <name evidence="2" type="ORF">SAMN04488505_1104</name>
</gene>
<name>A0A1H8G259_9BACT</name>